<dbReference type="SUPFAM" id="SSF54826">
    <property type="entry name" value="Enolase N-terminal domain-like"/>
    <property type="match status" value="1"/>
</dbReference>
<dbReference type="EMBL" id="CP031313">
    <property type="protein sequence ID" value="QCC49392.1"/>
    <property type="molecule type" value="Genomic_DNA"/>
</dbReference>
<keyword evidence="3" id="KW-0614">Plasmid</keyword>
<dbReference type="InterPro" id="IPR034593">
    <property type="entry name" value="DgoD-like"/>
</dbReference>
<evidence type="ECO:0000259" key="2">
    <source>
        <dbReference type="SMART" id="SM00922"/>
    </source>
</evidence>
<dbReference type="NCBIfam" id="NF010624">
    <property type="entry name" value="PRK14017.1"/>
    <property type="match status" value="1"/>
</dbReference>
<protein>
    <submittedName>
        <fullName evidence="4">Galactonate dehydratase</fullName>
        <ecNumber evidence="3">4.2.1.6</ecNumber>
    </submittedName>
</protein>
<name>A0A1H6BPT8_9EURY</name>
<dbReference type="InterPro" id="IPR029017">
    <property type="entry name" value="Enolase-like_N"/>
</dbReference>
<sequence length="378" mass="41218">MEITSVDSVHLGGSATCVRIRTDAGVDGYGEASVETAPEATLDIVERLGDRYLVGRDPTPIAKLWQEMGDALWYHQGPVANGALTGIEHALWDIKGKDLGVPVYELLGGPVREEVRTYKWIGADSRNDLPDQARERVDQGFDAIKFSPTPDDPPAYPQVVDEVVEVVSAVRAAVGPNVDLMLDPASRWKLPEAKHVLEELERYDPLFAEDFIAPEHVKAVEKLADSTRIPYALGDRLTGLREFEPVVQRDAAAVLQPDICHVGGLSVITNLAGMAEHHGMRIAPHNPQGPIATAAAVHVDLSVPNFLIQEVAGTDFFGAWDAADYLDTAAIEIEDGYIQKPSKPGLGIEVDDALFEDDLDVPNAPLFVDRSDFHVPEW</sequence>
<dbReference type="Pfam" id="PF02746">
    <property type="entry name" value="MR_MLE_N"/>
    <property type="match status" value="1"/>
</dbReference>
<dbReference type="Proteomes" id="UP000296733">
    <property type="component" value="Plasmid unnamed2"/>
</dbReference>
<dbReference type="Gene3D" id="3.30.390.10">
    <property type="entry name" value="Enolase-like, N-terminal domain"/>
    <property type="match status" value="1"/>
</dbReference>
<dbReference type="InterPro" id="IPR029065">
    <property type="entry name" value="Enolase_C-like"/>
</dbReference>
<geneLocation type="plasmid" evidence="3">
    <name>unnamed2</name>
</geneLocation>
<dbReference type="PANTHER" id="PTHR48080:SF2">
    <property type="entry name" value="D-GALACTONATE DEHYDRATASE"/>
    <property type="match status" value="1"/>
</dbReference>
<gene>
    <name evidence="3" type="ORF">DV707_16745</name>
    <name evidence="4" type="ORF">SAMN04488133_2915</name>
</gene>
<evidence type="ECO:0000313" key="6">
    <source>
        <dbReference type="Proteomes" id="UP000296733"/>
    </source>
</evidence>
<evidence type="ECO:0000313" key="3">
    <source>
        <dbReference type="EMBL" id="QCC49392.1"/>
    </source>
</evidence>
<keyword evidence="1 3" id="KW-0456">Lyase</keyword>
<organism evidence="4 5">
    <name type="scientific">Halobellus limi</name>
    <dbReference type="NCBI Taxonomy" id="699433"/>
    <lineage>
        <taxon>Archaea</taxon>
        <taxon>Methanobacteriati</taxon>
        <taxon>Methanobacteriota</taxon>
        <taxon>Stenosarchaea group</taxon>
        <taxon>Halobacteria</taxon>
        <taxon>Halobacteriales</taxon>
        <taxon>Haloferacaceae</taxon>
        <taxon>Halobellus</taxon>
    </lineage>
</organism>
<dbReference type="Pfam" id="PF13378">
    <property type="entry name" value="MR_MLE_C"/>
    <property type="match status" value="1"/>
</dbReference>
<evidence type="ECO:0000313" key="4">
    <source>
        <dbReference type="EMBL" id="SEG62700.1"/>
    </source>
</evidence>
<dbReference type="RefSeq" id="WP_103992588.1">
    <property type="nucleotide sequence ID" value="NZ_CP031313.1"/>
</dbReference>
<dbReference type="SFLD" id="SFLDG00179">
    <property type="entry name" value="mandelate_racemase"/>
    <property type="match status" value="1"/>
</dbReference>
<reference evidence="3 6" key="2">
    <citation type="journal article" date="2019" name="Nat. Commun.">
        <title>A new type of DNA phosphorothioation-based antiviral system in archaea.</title>
        <authorList>
            <person name="Xiong L."/>
            <person name="Liu S."/>
            <person name="Chen S."/>
            <person name="Xiao Y."/>
            <person name="Zhu B."/>
            <person name="Gao Y."/>
            <person name="Zhang Y."/>
            <person name="Chen B."/>
            <person name="Luo J."/>
            <person name="Deng Z."/>
            <person name="Chen X."/>
            <person name="Wang L."/>
            <person name="Chen S."/>
        </authorList>
    </citation>
    <scope>NUCLEOTIDE SEQUENCE [LARGE SCALE GENOMIC DNA]</scope>
    <source>
        <strain evidence="3 6">CGMCC 1.10331</strain>
        <plasmid evidence="3 6">unnamed2</plasmid>
    </source>
</reference>
<dbReference type="EC" id="4.2.1.6" evidence="3"/>
<dbReference type="SUPFAM" id="SSF51604">
    <property type="entry name" value="Enolase C-terminal domain-like"/>
    <property type="match status" value="1"/>
</dbReference>
<feature type="domain" description="Mandelate racemase/muconate lactonizing enzyme C-terminal" evidence="2">
    <location>
        <begin position="126"/>
        <end position="230"/>
    </location>
</feature>
<evidence type="ECO:0000256" key="1">
    <source>
        <dbReference type="ARBA" id="ARBA00023239"/>
    </source>
</evidence>
<dbReference type="PANTHER" id="PTHR48080">
    <property type="entry name" value="D-GALACTONATE DEHYDRATASE-RELATED"/>
    <property type="match status" value="1"/>
</dbReference>
<dbReference type="InterPro" id="IPR013342">
    <property type="entry name" value="Mandelate_racemase_C"/>
</dbReference>
<dbReference type="AlphaFoldDB" id="A0A1H6BPT8"/>
<dbReference type="EMBL" id="FNVN01000005">
    <property type="protein sequence ID" value="SEG62700.1"/>
    <property type="molecule type" value="Genomic_DNA"/>
</dbReference>
<proteinExistence type="predicted"/>
<dbReference type="GeneID" id="39859770"/>
<dbReference type="OrthoDB" id="42605at2157"/>
<dbReference type="InterPro" id="IPR036849">
    <property type="entry name" value="Enolase-like_C_sf"/>
</dbReference>
<dbReference type="KEGG" id="hlm:DV707_16745"/>
<accession>A0A1H6BPT8</accession>
<dbReference type="SMART" id="SM00922">
    <property type="entry name" value="MR_MLE"/>
    <property type="match status" value="1"/>
</dbReference>
<evidence type="ECO:0000313" key="5">
    <source>
        <dbReference type="Proteomes" id="UP000236740"/>
    </source>
</evidence>
<dbReference type="Proteomes" id="UP000236740">
    <property type="component" value="Unassembled WGS sequence"/>
</dbReference>
<reference evidence="4 5" key="1">
    <citation type="submission" date="2016-10" db="EMBL/GenBank/DDBJ databases">
        <authorList>
            <person name="de Groot N.N."/>
        </authorList>
    </citation>
    <scope>NUCLEOTIDE SEQUENCE [LARGE SCALE GENOMIC DNA]</scope>
    <source>
        <strain evidence="4 5">CGMCC 1.10331</strain>
    </source>
</reference>
<dbReference type="Gene3D" id="3.20.20.120">
    <property type="entry name" value="Enolase-like C-terminal domain"/>
    <property type="match status" value="1"/>
</dbReference>
<dbReference type="GO" id="GO:0008869">
    <property type="term" value="F:galactonate dehydratase activity"/>
    <property type="evidence" value="ECO:0007669"/>
    <property type="project" value="UniProtKB-EC"/>
</dbReference>
<keyword evidence="5" id="KW-1185">Reference proteome</keyword>
<dbReference type="InterPro" id="IPR013341">
    <property type="entry name" value="Mandelate_racemase_N_dom"/>
</dbReference>
<dbReference type="SFLD" id="SFLDS00001">
    <property type="entry name" value="Enolase"/>
    <property type="match status" value="1"/>
</dbReference>